<organism evidence="12 13">
    <name type="scientific">Sus scrofa</name>
    <name type="common">Pig</name>
    <dbReference type="NCBI Taxonomy" id="9823"/>
    <lineage>
        <taxon>Eukaryota</taxon>
        <taxon>Metazoa</taxon>
        <taxon>Chordata</taxon>
        <taxon>Craniata</taxon>
        <taxon>Vertebrata</taxon>
        <taxon>Euteleostomi</taxon>
        <taxon>Mammalia</taxon>
        <taxon>Eutheria</taxon>
        <taxon>Laurasiatheria</taxon>
        <taxon>Artiodactyla</taxon>
        <taxon>Suina</taxon>
        <taxon>Suidae</taxon>
        <taxon>Sus</taxon>
    </lineage>
</organism>
<dbReference type="Gene3D" id="3.10.20.90">
    <property type="entry name" value="Phosphatidylinositol 3-kinase Catalytic Subunit, Chain A, domain 1"/>
    <property type="match status" value="1"/>
</dbReference>
<dbReference type="Pfam" id="PF00373">
    <property type="entry name" value="FERM_M"/>
    <property type="match status" value="1"/>
</dbReference>
<dbReference type="GO" id="GO:0005886">
    <property type="term" value="C:plasma membrane"/>
    <property type="evidence" value="ECO:0007669"/>
    <property type="project" value="UniProtKB-SubCell"/>
</dbReference>
<dbReference type="GO" id="GO:0005902">
    <property type="term" value="C:microvillus"/>
    <property type="evidence" value="ECO:0007669"/>
    <property type="project" value="UniProtKB-SubCell"/>
</dbReference>
<dbReference type="SUPFAM" id="SSF48678">
    <property type="entry name" value="Moesin tail domain"/>
    <property type="match status" value="1"/>
</dbReference>
<keyword evidence="9" id="KW-0175">Coiled coil</keyword>
<evidence type="ECO:0000256" key="4">
    <source>
        <dbReference type="ARBA" id="ARBA00022475"/>
    </source>
</evidence>
<evidence type="ECO:0000313" key="12">
    <source>
        <dbReference type="Ensembl" id="ENSSSCP00050013313.1"/>
    </source>
</evidence>
<feature type="region of interest" description="Disordered" evidence="10">
    <location>
        <begin position="428"/>
        <end position="505"/>
    </location>
</feature>
<dbReference type="SUPFAM" id="SSF47031">
    <property type="entry name" value="Second domain of FERM"/>
    <property type="match status" value="1"/>
</dbReference>
<keyword evidence="5" id="KW-0472">Membrane</keyword>
<dbReference type="Gene3D" id="1.20.80.10">
    <property type="match status" value="1"/>
</dbReference>
<name>A0A8D1TAE0_PIG</name>
<feature type="compositionally biased region" description="Basic and acidic residues" evidence="10">
    <location>
        <begin position="488"/>
        <end position="505"/>
    </location>
</feature>
<dbReference type="PROSITE" id="PS00661">
    <property type="entry name" value="FERM_2"/>
    <property type="match status" value="1"/>
</dbReference>
<evidence type="ECO:0000256" key="10">
    <source>
        <dbReference type="SAM" id="MobiDB-lite"/>
    </source>
</evidence>
<keyword evidence="4" id="KW-1003">Cell membrane</keyword>
<evidence type="ECO:0000256" key="7">
    <source>
        <dbReference type="ARBA" id="ARBA00023273"/>
    </source>
</evidence>
<evidence type="ECO:0000256" key="5">
    <source>
        <dbReference type="ARBA" id="ARBA00023136"/>
    </source>
</evidence>
<feature type="binding site" evidence="8">
    <location>
        <begin position="53"/>
        <end position="56"/>
    </location>
    <ligand>
        <name>a 1,2-diacyl-sn-glycero-3-phospho-(1D-myo-inositol)</name>
        <dbReference type="ChEBI" id="CHEBI:57880"/>
    </ligand>
</feature>
<evidence type="ECO:0000313" key="13">
    <source>
        <dbReference type="Proteomes" id="UP000694571"/>
    </source>
</evidence>
<dbReference type="SUPFAM" id="SSF54236">
    <property type="entry name" value="Ubiquitin-like"/>
    <property type="match status" value="1"/>
</dbReference>
<protein>
    <submittedName>
        <fullName evidence="12">Radixin</fullName>
    </submittedName>
</protein>
<evidence type="ECO:0000259" key="11">
    <source>
        <dbReference type="PROSITE" id="PS50057"/>
    </source>
</evidence>
<feature type="region of interest" description="Disordered" evidence="10">
    <location>
        <begin position="303"/>
        <end position="329"/>
    </location>
</feature>
<dbReference type="FunFam" id="1.20.80.10:FF:000002">
    <property type="entry name" value="radixin isoform X1"/>
    <property type="match status" value="1"/>
</dbReference>
<feature type="compositionally biased region" description="Basic and acidic residues" evidence="10">
    <location>
        <begin position="367"/>
        <end position="393"/>
    </location>
</feature>
<dbReference type="InterPro" id="IPR019747">
    <property type="entry name" value="FERM_CS"/>
</dbReference>
<dbReference type="InterPro" id="IPR011259">
    <property type="entry name" value="ERM_C_dom"/>
</dbReference>
<dbReference type="InterPro" id="IPR029071">
    <property type="entry name" value="Ubiquitin-like_domsf"/>
</dbReference>
<dbReference type="InterPro" id="IPR000299">
    <property type="entry name" value="FERM_domain"/>
</dbReference>
<feature type="binding site" evidence="8">
    <location>
        <position position="271"/>
    </location>
    <ligand>
        <name>a 1,2-diacyl-sn-glycero-3-phospho-(1D-myo-inositol)</name>
        <dbReference type="ChEBI" id="CHEBI:57880"/>
    </ligand>
</feature>
<feature type="compositionally biased region" description="Basic and acidic residues" evidence="10">
    <location>
        <begin position="465"/>
        <end position="474"/>
    </location>
</feature>
<dbReference type="InterPro" id="IPR018980">
    <property type="entry name" value="FERM_PH-like_C"/>
</dbReference>
<dbReference type="PROSITE" id="PS00660">
    <property type="entry name" value="FERM_1"/>
    <property type="match status" value="1"/>
</dbReference>
<feature type="compositionally biased region" description="Pro residues" evidence="10">
    <location>
        <begin position="451"/>
        <end position="462"/>
    </location>
</feature>
<dbReference type="InterPro" id="IPR014352">
    <property type="entry name" value="FERM/acyl-CoA-bd_prot_sf"/>
</dbReference>
<dbReference type="CDD" id="cd17187">
    <property type="entry name" value="FERM_F1_ERM"/>
    <property type="match status" value="1"/>
</dbReference>
<feature type="domain" description="FERM" evidence="11">
    <location>
        <begin position="1"/>
        <end position="288"/>
    </location>
</feature>
<dbReference type="FunFam" id="3.10.20.90:FF:000013">
    <property type="entry name" value="radixin isoform X1"/>
    <property type="match status" value="1"/>
</dbReference>
<dbReference type="PANTHER" id="PTHR23281">
    <property type="entry name" value="MERLIN/MOESIN/EZRIN/RADIXIN"/>
    <property type="match status" value="1"/>
</dbReference>
<dbReference type="Pfam" id="PF20492">
    <property type="entry name" value="ERM_helical"/>
    <property type="match status" value="1"/>
</dbReference>
<keyword evidence="6" id="KW-0963">Cytoplasm</keyword>
<dbReference type="Ensembl" id="ENSSSCT00050031867.1">
    <property type="protein sequence ID" value="ENSSSCP00050013313.1"/>
    <property type="gene ID" value="ENSSSCG00050023402.1"/>
</dbReference>
<dbReference type="InterPro" id="IPR019749">
    <property type="entry name" value="Band_41_domain"/>
</dbReference>
<feature type="region of interest" description="Disordered" evidence="10">
    <location>
        <begin position="367"/>
        <end position="404"/>
    </location>
</feature>
<dbReference type="InterPro" id="IPR011174">
    <property type="entry name" value="ERM"/>
</dbReference>
<dbReference type="InterPro" id="IPR046810">
    <property type="entry name" value="ERM_helical"/>
</dbReference>
<dbReference type="Pfam" id="PF00769">
    <property type="entry name" value="ERM_C"/>
    <property type="match status" value="1"/>
</dbReference>
<dbReference type="Gene3D" id="6.10.360.10">
    <property type="match status" value="1"/>
</dbReference>
<reference evidence="12" key="1">
    <citation type="submission" date="2025-08" db="UniProtKB">
        <authorList>
            <consortium name="Ensembl"/>
        </authorList>
    </citation>
    <scope>IDENTIFICATION</scope>
</reference>
<dbReference type="CDD" id="cd13194">
    <property type="entry name" value="FERM_C_ERM"/>
    <property type="match status" value="1"/>
</dbReference>
<dbReference type="Pfam" id="PF09379">
    <property type="entry name" value="FERM_N"/>
    <property type="match status" value="1"/>
</dbReference>
<dbReference type="SMART" id="SM01196">
    <property type="entry name" value="FERM_C"/>
    <property type="match status" value="1"/>
</dbReference>
<dbReference type="InterPro" id="IPR041789">
    <property type="entry name" value="ERM_FERM_C"/>
</dbReference>
<dbReference type="PRINTS" id="PR00935">
    <property type="entry name" value="BAND41"/>
</dbReference>
<evidence type="ECO:0000256" key="9">
    <source>
        <dbReference type="SAM" id="Coils"/>
    </source>
</evidence>
<dbReference type="Gene3D" id="1.20.5.450">
    <property type="match status" value="1"/>
</dbReference>
<accession>A0A8D1TAE0</accession>
<dbReference type="FunFam" id="2.30.29.30:FF:000003">
    <property type="entry name" value="Radixin isoform 1"/>
    <property type="match status" value="1"/>
</dbReference>
<keyword evidence="6" id="KW-0206">Cytoskeleton</keyword>
<dbReference type="Gene3D" id="2.30.29.30">
    <property type="entry name" value="Pleckstrin-homology domain (PH domain)/Phosphotyrosine-binding domain (PTB)"/>
    <property type="match status" value="1"/>
</dbReference>
<dbReference type="GO" id="GO:0005856">
    <property type="term" value="C:cytoskeleton"/>
    <property type="evidence" value="ECO:0007669"/>
    <property type="project" value="UniProtKB-SubCell"/>
</dbReference>
<dbReference type="InterPro" id="IPR011993">
    <property type="entry name" value="PH-like_dom_sf"/>
</dbReference>
<feature type="compositionally biased region" description="Basic and acidic residues" evidence="10">
    <location>
        <begin position="434"/>
        <end position="446"/>
    </location>
</feature>
<evidence type="ECO:0000256" key="8">
    <source>
        <dbReference type="PIRSR" id="PIRSR002305-1"/>
    </source>
</evidence>
<dbReference type="SMART" id="SM00295">
    <property type="entry name" value="B41"/>
    <property type="match status" value="1"/>
</dbReference>
<dbReference type="SUPFAM" id="SSF50729">
    <property type="entry name" value="PH domain-like"/>
    <property type="match status" value="1"/>
</dbReference>
<dbReference type="InterPro" id="IPR035963">
    <property type="entry name" value="FERM_2"/>
</dbReference>
<dbReference type="PIRSF" id="PIRSF002305">
    <property type="entry name" value="ERM"/>
    <property type="match status" value="1"/>
</dbReference>
<evidence type="ECO:0000256" key="1">
    <source>
        <dbReference type="ARBA" id="ARBA00004105"/>
    </source>
</evidence>
<evidence type="ECO:0000256" key="3">
    <source>
        <dbReference type="ARBA" id="ARBA00004413"/>
    </source>
</evidence>
<dbReference type="CDD" id="cd14473">
    <property type="entry name" value="FERM_B-lobe"/>
    <property type="match status" value="1"/>
</dbReference>
<dbReference type="PRINTS" id="PR00661">
    <property type="entry name" value="ERMFAMILY"/>
</dbReference>
<dbReference type="InterPro" id="IPR019748">
    <property type="entry name" value="FERM_central"/>
</dbReference>
<evidence type="ECO:0000256" key="6">
    <source>
        <dbReference type="ARBA" id="ARBA00023212"/>
    </source>
</evidence>
<dbReference type="AlphaFoldDB" id="A0A8D1TAE0"/>
<dbReference type="FunFam" id="1.20.5.450:FF:000001">
    <property type="entry name" value="radixin isoform X2"/>
    <property type="match status" value="1"/>
</dbReference>
<dbReference type="PROSITE" id="PS50057">
    <property type="entry name" value="FERM_3"/>
    <property type="match status" value="1"/>
</dbReference>
<dbReference type="Pfam" id="PF09380">
    <property type="entry name" value="FERM_C"/>
    <property type="match status" value="1"/>
</dbReference>
<dbReference type="Proteomes" id="UP000694571">
    <property type="component" value="Unplaced"/>
</dbReference>
<dbReference type="InterPro" id="IPR018979">
    <property type="entry name" value="FERM_N"/>
</dbReference>
<evidence type="ECO:0000256" key="2">
    <source>
        <dbReference type="ARBA" id="ARBA00004245"/>
    </source>
</evidence>
<comment type="subcellular location">
    <subcellularLocation>
        <location evidence="3">Cell membrane</location>
        <topology evidence="3">Peripheral membrane protein</topology>
        <orientation evidence="3">Cytoplasmic side</orientation>
    </subcellularLocation>
    <subcellularLocation>
        <location evidence="1">Cell projection</location>
        <location evidence="1">Microvillus</location>
    </subcellularLocation>
    <subcellularLocation>
        <location evidence="2">Cytoplasm</location>
        <location evidence="2">Cytoskeleton</location>
    </subcellularLocation>
</comment>
<dbReference type="GO" id="GO:0003779">
    <property type="term" value="F:actin binding"/>
    <property type="evidence" value="ECO:0007669"/>
    <property type="project" value="InterPro"/>
</dbReference>
<keyword evidence="7" id="KW-0966">Cell projection</keyword>
<feature type="coiled-coil region" evidence="9">
    <location>
        <begin position="151"/>
        <end position="178"/>
    </location>
</feature>
<dbReference type="InterPro" id="IPR008954">
    <property type="entry name" value="Moesin_tail_sf"/>
</dbReference>
<proteinExistence type="predicted"/>
<sequence length="565" mass="66781">IVTTMDAELEFAIQPNTTGKQLFDQVVKTVGLREVWFFGLQYVDSKGYSTWLKLNKKVTQQDVKKENPLQFKFRAKFFPEDVSEELIQEITQRLFFLQVKEAILNDEIYCPPETAVLLASYAVQAKYGDYNKEIHKPGYLANDRLLPQRVLEQHKLTKEQWEERIQNWHEEHRGMLREDSMMEYLKIAQDLEMYGVNYFEIKNKKGTELWLGVDALGLNIYEHDDKLTPKIGFPWSEIRNISFNDKKFVIKPIDKKAPDFVFYAPRLRINKRILALCMGNHELYMRRRKPDTIEVQQMKAQAREEKHQKQLERAQLENEKKKREIAEKEKERIEREKEELMERLRQIEEQTMKAQKELEEQTRKALELDQERKRAKEEAERLEKERRAAEEAKSAIAKQAADQMKNQEQLVRSLGSLLEKKKFRQRHGQNWFHTQEDLEKTKEELKTVMSAPPPPPPPPVVPPTENEHDEHDENNAEASAELSNDGVMNHRSEEERVTETQKNERVKKQLQALSSELAQARDETKKTQNDVLHAENVKAGRDKYKTLRQIRQGNTKQRIDEFEAM</sequence>
<dbReference type="InterPro" id="IPR000798">
    <property type="entry name" value="Ez/rad/moesin-like"/>
</dbReference>